<comment type="caution">
    <text evidence="3">The sequence shown here is derived from an EMBL/GenBank/DDBJ whole genome shotgun (WGS) entry which is preliminary data.</text>
</comment>
<keyword evidence="2" id="KW-0472">Membrane</keyword>
<feature type="transmembrane region" description="Helical" evidence="2">
    <location>
        <begin position="20"/>
        <end position="42"/>
    </location>
</feature>
<sequence>MEPQSASQMPQSSQMPTEKSVGPAIGIIIIIIIIVLGGLYFWGQRVNDSSDSSSLQTQDESITPGADINQLQSQSSSDNVSSIEADLNATNLDSLGTEVNSIDAEVQAQ</sequence>
<evidence type="ECO:0000313" key="3">
    <source>
        <dbReference type="EMBL" id="OHB04637.1"/>
    </source>
</evidence>
<protein>
    <submittedName>
        <fullName evidence="3">Uncharacterized protein</fullName>
    </submittedName>
</protein>
<name>A0A1G2U569_9BACT</name>
<keyword evidence="2" id="KW-1133">Transmembrane helix</keyword>
<evidence type="ECO:0000313" key="4">
    <source>
        <dbReference type="Proteomes" id="UP000179283"/>
    </source>
</evidence>
<organism evidence="3 4">
    <name type="scientific">Candidatus Zambryskibacteria bacterium RIFCSPLOWO2_01_FULL_43_17</name>
    <dbReference type="NCBI Taxonomy" id="1802760"/>
    <lineage>
        <taxon>Bacteria</taxon>
        <taxon>Candidatus Zambryskiibacteriota</taxon>
    </lineage>
</organism>
<gene>
    <name evidence="3" type="ORF">A2920_01745</name>
</gene>
<feature type="compositionally biased region" description="Low complexity" evidence="1">
    <location>
        <begin position="70"/>
        <end position="82"/>
    </location>
</feature>
<dbReference type="EMBL" id="MHWD01000008">
    <property type="protein sequence ID" value="OHB04637.1"/>
    <property type="molecule type" value="Genomic_DNA"/>
</dbReference>
<evidence type="ECO:0000256" key="2">
    <source>
        <dbReference type="SAM" id="Phobius"/>
    </source>
</evidence>
<reference evidence="3 4" key="1">
    <citation type="journal article" date="2016" name="Nat. Commun.">
        <title>Thousands of microbial genomes shed light on interconnected biogeochemical processes in an aquifer system.</title>
        <authorList>
            <person name="Anantharaman K."/>
            <person name="Brown C.T."/>
            <person name="Hug L.A."/>
            <person name="Sharon I."/>
            <person name="Castelle C.J."/>
            <person name="Probst A.J."/>
            <person name="Thomas B.C."/>
            <person name="Singh A."/>
            <person name="Wilkins M.J."/>
            <person name="Karaoz U."/>
            <person name="Brodie E.L."/>
            <person name="Williams K.H."/>
            <person name="Hubbard S.S."/>
            <person name="Banfield J.F."/>
        </authorList>
    </citation>
    <scope>NUCLEOTIDE SEQUENCE [LARGE SCALE GENOMIC DNA]</scope>
</reference>
<dbReference type="Proteomes" id="UP000179283">
    <property type="component" value="Unassembled WGS sequence"/>
</dbReference>
<proteinExistence type="predicted"/>
<evidence type="ECO:0000256" key="1">
    <source>
        <dbReference type="SAM" id="MobiDB-lite"/>
    </source>
</evidence>
<feature type="region of interest" description="Disordered" evidence="1">
    <location>
        <begin position="47"/>
        <end position="82"/>
    </location>
</feature>
<keyword evidence="2" id="KW-0812">Transmembrane</keyword>
<dbReference type="AlphaFoldDB" id="A0A1G2U569"/>
<accession>A0A1G2U569</accession>